<keyword evidence="2" id="KW-1185">Reference proteome</keyword>
<evidence type="ECO:0000313" key="2">
    <source>
        <dbReference type="Proteomes" id="UP001527181"/>
    </source>
</evidence>
<comment type="caution">
    <text evidence="1">The sequence shown here is derived from an EMBL/GenBank/DDBJ whole genome shotgun (WGS) entry which is preliminary data.</text>
</comment>
<evidence type="ECO:0000313" key="1">
    <source>
        <dbReference type="EMBL" id="MCY9764944.1"/>
    </source>
</evidence>
<protein>
    <submittedName>
        <fullName evidence="1">Uncharacterized protein</fullName>
    </submittedName>
</protein>
<proteinExistence type="predicted"/>
<dbReference type="EMBL" id="JAMDNP010000138">
    <property type="protein sequence ID" value="MCY9764944.1"/>
    <property type="molecule type" value="Genomic_DNA"/>
</dbReference>
<sequence>MSKQPDFKKGESVKHISKKLSEASFYGWSKSGKRIGVKHNELAPYGVGFVIDWYAPENIVKAGEGIGDE</sequence>
<accession>A0ABT4H7K5</accession>
<gene>
    <name evidence="1" type="ORF">M5X12_31085</name>
</gene>
<name>A0ABT4H7K5_PAEAL</name>
<dbReference type="Proteomes" id="UP001527181">
    <property type="component" value="Unassembled WGS sequence"/>
</dbReference>
<organism evidence="1 2">
    <name type="scientific">Paenibacillus alvei</name>
    <name type="common">Bacillus alvei</name>
    <dbReference type="NCBI Taxonomy" id="44250"/>
    <lineage>
        <taxon>Bacteria</taxon>
        <taxon>Bacillati</taxon>
        <taxon>Bacillota</taxon>
        <taxon>Bacilli</taxon>
        <taxon>Bacillales</taxon>
        <taxon>Paenibacillaceae</taxon>
        <taxon>Paenibacillus</taxon>
    </lineage>
</organism>
<dbReference type="RefSeq" id="WP_005551370.1">
    <property type="nucleotide sequence ID" value="NZ_JAMDLX010000006.1"/>
</dbReference>
<reference evidence="1 2" key="1">
    <citation type="submission" date="2022-05" db="EMBL/GenBank/DDBJ databases">
        <title>Genome Sequencing of Bee-Associated Microbes.</title>
        <authorList>
            <person name="Dunlap C."/>
        </authorList>
    </citation>
    <scope>NUCLEOTIDE SEQUENCE [LARGE SCALE GENOMIC DNA]</scope>
    <source>
        <strain evidence="1 2">NRRL B-04010</strain>
    </source>
</reference>